<dbReference type="CDD" id="cd05466">
    <property type="entry name" value="PBP2_LTTR_substrate"/>
    <property type="match status" value="1"/>
</dbReference>
<evidence type="ECO:0000256" key="3">
    <source>
        <dbReference type="ARBA" id="ARBA00023125"/>
    </source>
</evidence>
<dbReference type="InterPro" id="IPR036390">
    <property type="entry name" value="WH_DNA-bd_sf"/>
</dbReference>
<dbReference type="PANTHER" id="PTHR30126:SF78">
    <property type="entry name" value="HTH LYSR-TYPE DOMAIN-CONTAINING PROTEIN"/>
    <property type="match status" value="1"/>
</dbReference>
<dbReference type="Pfam" id="PF03466">
    <property type="entry name" value="LysR_substrate"/>
    <property type="match status" value="1"/>
</dbReference>
<keyword evidence="7" id="KW-1185">Reference proteome</keyword>
<protein>
    <submittedName>
        <fullName evidence="6">LysR family transcriptional regulator</fullName>
    </submittedName>
</protein>
<keyword evidence="3" id="KW-0238">DNA-binding</keyword>
<accession>A0ABT8E599</accession>
<dbReference type="InterPro" id="IPR036388">
    <property type="entry name" value="WH-like_DNA-bd_sf"/>
</dbReference>
<comment type="caution">
    <text evidence="6">The sequence shown here is derived from an EMBL/GenBank/DDBJ whole genome shotgun (WGS) entry which is preliminary data.</text>
</comment>
<dbReference type="InterPro" id="IPR000847">
    <property type="entry name" value="LysR_HTH_N"/>
</dbReference>
<dbReference type="EMBL" id="JAUHLN010000002">
    <property type="protein sequence ID" value="MDN4073087.1"/>
    <property type="molecule type" value="Genomic_DNA"/>
</dbReference>
<dbReference type="PANTHER" id="PTHR30126">
    <property type="entry name" value="HTH-TYPE TRANSCRIPTIONAL REGULATOR"/>
    <property type="match status" value="1"/>
</dbReference>
<feature type="domain" description="HTH lysR-type" evidence="5">
    <location>
        <begin position="1"/>
        <end position="58"/>
    </location>
</feature>
<evidence type="ECO:0000256" key="1">
    <source>
        <dbReference type="ARBA" id="ARBA00009437"/>
    </source>
</evidence>
<dbReference type="InterPro" id="IPR005119">
    <property type="entry name" value="LysR_subst-bd"/>
</dbReference>
<keyword evidence="2" id="KW-0805">Transcription regulation</keyword>
<dbReference type="Gene3D" id="1.10.10.10">
    <property type="entry name" value="Winged helix-like DNA-binding domain superfamily/Winged helix DNA-binding domain"/>
    <property type="match status" value="1"/>
</dbReference>
<keyword evidence="4" id="KW-0804">Transcription</keyword>
<evidence type="ECO:0000256" key="2">
    <source>
        <dbReference type="ARBA" id="ARBA00023015"/>
    </source>
</evidence>
<dbReference type="SUPFAM" id="SSF46785">
    <property type="entry name" value="Winged helix' DNA-binding domain"/>
    <property type="match status" value="1"/>
</dbReference>
<comment type="similarity">
    <text evidence="1">Belongs to the LysR transcriptional regulatory family.</text>
</comment>
<dbReference type="SUPFAM" id="SSF53850">
    <property type="entry name" value="Periplasmic binding protein-like II"/>
    <property type="match status" value="1"/>
</dbReference>
<sequence length="290" mass="33885">MDERDWLILKVLYEKKNITKTALQLYISQPALTKRIQHIEKEFKLVIIERGKRGVQFTPQGEYLATCADEVLSRFQNIRETVINMSEEVAGTLRLAVSNYITLHKLPKLLMLFREKFPQVDFKVTTGWSREVFNLVYNHDVHIGIVRGNYQWSDAKLRLFEENLCITSREEIKLSDLPSTPRIDYGTDPALKTIIDNWWSRTFSRPGIVGMEVDKGETAKEMVMNGLGYGILPSVLVDQNTDLFKITLMDEKQEPIVRETWMFYHEKSMEMKLISEFVRFVQGLDFIHDL</sequence>
<gene>
    <name evidence="6" type="ORF">QYF49_08685</name>
</gene>
<evidence type="ECO:0000313" key="7">
    <source>
        <dbReference type="Proteomes" id="UP001168694"/>
    </source>
</evidence>
<proteinExistence type="inferred from homology"/>
<dbReference type="RefSeq" id="WP_290399232.1">
    <property type="nucleotide sequence ID" value="NZ_JAUHLN010000002.1"/>
</dbReference>
<dbReference type="Gene3D" id="3.40.190.290">
    <property type="match status" value="1"/>
</dbReference>
<name>A0ABT8E599_9BACL</name>
<dbReference type="Proteomes" id="UP001168694">
    <property type="component" value="Unassembled WGS sequence"/>
</dbReference>
<reference evidence="6" key="1">
    <citation type="submission" date="2023-06" db="EMBL/GenBank/DDBJ databases">
        <title>Draft Genome Sequences of Representative Paenibacillus Polymyxa, Bacillus cereus, Fictibacillus sp., and Brevibacillus agri Strains Isolated from Amazonian Dark Earth.</title>
        <authorList>
            <person name="Pellegrinetti T.A."/>
            <person name="Cunha I.C.M."/>
            <person name="Chaves M.G."/>
            <person name="Freitas A.S."/>
            <person name="Silva A.V.R."/>
            <person name="Tsai S.M."/>
            <person name="Mendes L.W."/>
        </authorList>
    </citation>
    <scope>NUCLEOTIDE SEQUENCE</scope>
    <source>
        <strain evidence="6">CENA-BCM004</strain>
    </source>
</reference>
<evidence type="ECO:0000256" key="4">
    <source>
        <dbReference type="ARBA" id="ARBA00023163"/>
    </source>
</evidence>
<organism evidence="6 7">
    <name type="scientific">Fictibacillus terranigra</name>
    <dbReference type="NCBI Taxonomy" id="3058424"/>
    <lineage>
        <taxon>Bacteria</taxon>
        <taxon>Bacillati</taxon>
        <taxon>Bacillota</taxon>
        <taxon>Bacilli</taxon>
        <taxon>Bacillales</taxon>
        <taxon>Fictibacillaceae</taxon>
        <taxon>Fictibacillus</taxon>
    </lineage>
</organism>
<dbReference type="Pfam" id="PF00126">
    <property type="entry name" value="HTH_1"/>
    <property type="match status" value="1"/>
</dbReference>
<evidence type="ECO:0000259" key="5">
    <source>
        <dbReference type="PROSITE" id="PS50931"/>
    </source>
</evidence>
<evidence type="ECO:0000313" key="6">
    <source>
        <dbReference type="EMBL" id="MDN4073087.1"/>
    </source>
</evidence>
<dbReference type="PROSITE" id="PS50931">
    <property type="entry name" value="HTH_LYSR"/>
    <property type="match status" value="1"/>
</dbReference>